<evidence type="ECO:0000256" key="1">
    <source>
        <dbReference type="ARBA" id="ARBA00022649"/>
    </source>
</evidence>
<keyword evidence="4" id="KW-0378">Hydrolase</keyword>
<organism evidence="7 8">
    <name type="scientific">Corynebacterium felinum</name>
    <dbReference type="NCBI Taxonomy" id="131318"/>
    <lineage>
        <taxon>Bacteria</taxon>
        <taxon>Bacillati</taxon>
        <taxon>Actinomycetota</taxon>
        <taxon>Actinomycetes</taxon>
        <taxon>Mycobacteriales</taxon>
        <taxon>Corynebacteriaceae</taxon>
        <taxon>Corynebacterium</taxon>
    </lineage>
</organism>
<keyword evidence="5" id="KW-0460">Magnesium</keyword>
<evidence type="ECO:0000256" key="3">
    <source>
        <dbReference type="ARBA" id="ARBA00022723"/>
    </source>
</evidence>
<keyword evidence="2" id="KW-0540">Nuclease</keyword>
<keyword evidence="1" id="KW-1277">Toxin-antitoxin system</keyword>
<dbReference type="Pfam" id="PF01850">
    <property type="entry name" value="PIN"/>
    <property type="match status" value="1"/>
</dbReference>
<comment type="caution">
    <text evidence="7">The sequence shown here is derived from an EMBL/GenBank/DDBJ whole genome shotgun (WGS) entry which is preliminary data.</text>
</comment>
<sequence length="150" mass="16108">MKESDLRPGARDTESSVIATNVAALIDGNGKDHTIVMPTAIYVELLGILRGKGRTPALEAKSVNKAVEFLEEVDFLFADLDEHVVDEAVPLIAKHHLTGIDASLLATASLFDVRKVYTIDRGLLKVANSIPGVSVELPPPPMTLQLDIPS</sequence>
<reference evidence="7 8" key="1">
    <citation type="submission" date="2023-07" db="EMBL/GenBank/DDBJ databases">
        <title>Sequencing the genomes of 1000 actinobacteria strains.</title>
        <authorList>
            <person name="Klenk H.-P."/>
        </authorList>
    </citation>
    <scope>NUCLEOTIDE SEQUENCE [LARGE SCALE GENOMIC DNA]</scope>
    <source>
        <strain evidence="7 8">DSM 44508</strain>
    </source>
</reference>
<dbReference type="InterPro" id="IPR002716">
    <property type="entry name" value="PIN_dom"/>
</dbReference>
<dbReference type="RefSeq" id="WP_277103341.1">
    <property type="nucleotide sequence ID" value="NZ_BAAAJS010000039.1"/>
</dbReference>
<dbReference type="Gene3D" id="3.40.50.1010">
    <property type="entry name" value="5'-nuclease"/>
    <property type="match status" value="1"/>
</dbReference>
<evidence type="ECO:0000256" key="2">
    <source>
        <dbReference type="ARBA" id="ARBA00022722"/>
    </source>
</evidence>
<evidence type="ECO:0000256" key="5">
    <source>
        <dbReference type="ARBA" id="ARBA00022842"/>
    </source>
</evidence>
<protein>
    <submittedName>
        <fullName evidence="7">Nucleic acid-binding protein</fullName>
    </submittedName>
</protein>
<evidence type="ECO:0000313" key="8">
    <source>
        <dbReference type="Proteomes" id="UP001183619"/>
    </source>
</evidence>
<dbReference type="EMBL" id="JAVDYF010000001">
    <property type="protein sequence ID" value="MDR7353582.1"/>
    <property type="molecule type" value="Genomic_DNA"/>
</dbReference>
<dbReference type="SUPFAM" id="SSF88723">
    <property type="entry name" value="PIN domain-like"/>
    <property type="match status" value="1"/>
</dbReference>
<dbReference type="InterPro" id="IPR029060">
    <property type="entry name" value="PIN-like_dom_sf"/>
</dbReference>
<accession>A0ABU2B4P2</accession>
<evidence type="ECO:0000259" key="6">
    <source>
        <dbReference type="Pfam" id="PF01850"/>
    </source>
</evidence>
<feature type="domain" description="PIN" evidence="6">
    <location>
        <begin position="22"/>
        <end position="127"/>
    </location>
</feature>
<name>A0ABU2B4P2_9CORY</name>
<keyword evidence="3" id="KW-0479">Metal-binding</keyword>
<evidence type="ECO:0000256" key="4">
    <source>
        <dbReference type="ARBA" id="ARBA00022801"/>
    </source>
</evidence>
<dbReference type="Proteomes" id="UP001183619">
    <property type="component" value="Unassembled WGS sequence"/>
</dbReference>
<gene>
    <name evidence="7" type="ORF">J2S37_000120</name>
</gene>
<evidence type="ECO:0000313" key="7">
    <source>
        <dbReference type="EMBL" id="MDR7353582.1"/>
    </source>
</evidence>
<keyword evidence="8" id="KW-1185">Reference proteome</keyword>
<proteinExistence type="predicted"/>